<name>A0A922EJM0_CARIL</name>
<accession>A0A922EJM0</accession>
<protein>
    <submittedName>
        <fullName evidence="1">Uncharacterized protein</fullName>
    </submittedName>
</protein>
<gene>
    <name evidence="1" type="ORF">I3842_07G066200</name>
</gene>
<proteinExistence type="predicted"/>
<dbReference type="EMBL" id="CM031831">
    <property type="protein sequence ID" value="KAG6703083.1"/>
    <property type="molecule type" value="Genomic_DNA"/>
</dbReference>
<organism evidence="1 2">
    <name type="scientific">Carya illinoinensis</name>
    <name type="common">Pecan</name>
    <dbReference type="NCBI Taxonomy" id="32201"/>
    <lineage>
        <taxon>Eukaryota</taxon>
        <taxon>Viridiplantae</taxon>
        <taxon>Streptophyta</taxon>
        <taxon>Embryophyta</taxon>
        <taxon>Tracheophyta</taxon>
        <taxon>Spermatophyta</taxon>
        <taxon>Magnoliopsida</taxon>
        <taxon>eudicotyledons</taxon>
        <taxon>Gunneridae</taxon>
        <taxon>Pentapetalae</taxon>
        <taxon>rosids</taxon>
        <taxon>fabids</taxon>
        <taxon>Fagales</taxon>
        <taxon>Juglandaceae</taxon>
        <taxon>Carya</taxon>
    </lineage>
</organism>
<sequence length="104" mass="11883">MEGGIMDLNALAQLSGLVVAVFNAHADPPFNSPLKSHPTFQPFSHTPNSKLAFFTHEFPSLAFWYFWRSSCWLLFFFSIITRSFQFDPPSTGLVFTCFFRAFTC</sequence>
<dbReference type="AlphaFoldDB" id="A0A922EJM0"/>
<reference evidence="1" key="1">
    <citation type="submission" date="2021-01" db="EMBL/GenBank/DDBJ databases">
        <authorList>
            <person name="Lovell J.T."/>
            <person name="Bentley N."/>
            <person name="Bhattarai G."/>
            <person name="Jenkins J.W."/>
            <person name="Sreedasyam A."/>
            <person name="Alarcon Y."/>
            <person name="Bock C."/>
            <person name="Boston L."/>
            <person name="Carlson J."/>
            <person name="Cervantes K."/>
            <person name="Clermont K."/>
            <person name="Krom N."/>
            <person name="Kubenka K."/>
            <person name="Mamidi S."/>
            <person name="Mattison C."/>
            <person name="Monteros M."/>
            <person name="Pisani C."/>
            <person name="Plott C."/>
            <person name="Rajasekar S."/>
            <person name="Rhein H.S."/>
            <person name="Rohla C."/>
            <person name="Song M."/>
            <person name="Hilaire R.S."/>
            <person name="Shu S."/>
            <person name="Wells L."/>
            <person name="Wang X."/>
            <person name="Webber J."/>
            <person name="Heerema R.J."/>
            <person name="Klein P."/>
            <person name="Conner P."/>
            <person name="Grauke L."/>
            <person name="Grimwood J."/>
            <person name="Schmutz J."/>
            <person name="Randall J.J."/>
        </authorList>
    </citation>
    <scope>NUCLEOTIDE SEQUENCE</scope>
    <source>
        <tissue evidence="1">Leaf</tissue>
    </source>
</reference>
<evidence type="ECO:0000313" key="2">
    <source>
        <dbReference type="Proteomes" id="UP000811246"/>
    </source>
</evidence>
<dbReference type="Proteomes" id="UP000811246">
    <property type="component" value="Chromosome 7"/>
</dbReference>
<evidence type="ECO:0000313" key="1">
    <source>
        <dbReference type="EMBL" id="KAG6703083.1"/>
    </source>
</evidence>
<comment type="caution">
    <text evidence="1">The sequence shown here is derived from an EMBL/GenBank/DDBJ whole genome shotgun (WGS) entry which is preliminary data.</text>
</comment>